<feature type="transmembrane region" description="Helical" evidence="2">
    <location>
        <begin position="506"/>
        <end position="523"/>
    </location>
</feature>
<feature type="transmembrane region" description="Helical" evidence="2">
    <location>
        <begin position="580"/>
        <end position="603"/>
    </location>
</feature>
<name>A0ABU9VEZ7_9BACI</name>
<feature type="transmembrane region" description="Helical" evidence="2">
    <location>
        <begin position="233"/>
        <end position="253"/>
    </location>
</feature>
<feature type="transmembrane region" description="Helical" evidence="2">
    <location>
        <begin position="853"/>
        <end position="871"/>
    </location>
</feature>
<feature type="transmembrane region" description="Helical" evidence="2">
    <location>
        <begin position="315"/>
        <end position="332"/>
    </location>
</feature>
<feature type="transmembrane region" description="Helical" evidence="2">
    <location>
        <begin position="1044"/>
        <end position="1060"/>
    </location>
</feature>
<feature type="transmembrane region" description="Helical" evidence="2">
    <location>
        <begin position="901"/>
        <end position="921"/>
    </location>
</feature>
<evidence type="ECO:0000313" key="4">
    <source>
        <dbReference type="Proteomes" id="UP001418796"/>
    </source>
</evidence>
<protein>
    <recommendedName>
        <fullName evidence="5">DUF2339 domain-containing protein</fullName>
    </recommendedName>
</protein>
<reference evidence="3 4" key="1">
    <citation type="submission" date="2024-03" db="EMBL/GenBank/DDBJ databases">
        <title>Bacilli Hybrid Assemblies.</title>
        <authorList>
            <person name="Kovac J."/>
        </authorList>
    </citation>
    <scope>NUCLEOTIDE SEQUENCE [LARGE SCALE GENOMIC DNA]</scope>
    <source>
        <strain evidence="3 4">FSL R7-0666</strain>
    </source>
</reference>
<feature type="transmembrane region" description="Helical" evidence="2">
    <location>
        <begin position="146"/>
        <end position="163"/>
    </location>
</feature>
<dbReference type="Proteomes" id="UP001418796">
    <property type="component" value="Unassembled WGS sequence"/>
</dbReference>
<evidence type="ECO:0008006" key="5">
    <source>
        <dbReference type="Google" id="ProtNLM"/>
    </source>
</evidence>
<feature type="transmembrane region" description="Helical" evidence="2">
    <location>
        <begin position="933"/>
        <end position="949"/>
    </location>
</feature>
<feature type="transmembrane region" description="Helical" evidence="2">
    <location>
        <begin position="725"/>
        <end position="745"/>
    </location>
</feature>
<feature type="transmembrane region" description="Helical" evidence="2">
    <location>
        <begin position="394"/>
        <end position="413"/>
    </location>
</feature>
<keyword evidence="2" id="KW-0472">Membrane</keyword>
<feature type="transmembrane region" description="Helical" evidence="2">
    <location>
        <begin position="452"/>
        <end position="471"/>
    </location>
</feature>
<feature type="transmembrane region" description="Helical" evidence="2">
    <location>
        <begin position="477"/>
        <end position="494"/>
    </location>
</feature>
<proteinExistence type="predicted"/>
<dbReference type="EMBL" id="JBCITK010000001">
    <property type="protein sequence ID" value="MEN0642460.1"/>
    <property type="molecule type" value="Genomic_DNA"/>
</dbReference>
<feature type="transmembrane region" description="Helical" evidence="2">
    <location>
        <begin position="775"/>
        <end position="794"/>
    </location>
</feature>
<feature type="transmembrane region" description="Helical" evidence="2">
    <location>
        <begin position="878"/>
        <end position="895"/>
    </location>
</feature>
<keyword evidence="2" id="KW-0812">Transmembrane</keyword>
<sequence length="1162" mass="130766">MKEKNQKAHQKIDQAIDEVLLLAEEDYIDVSTYEAVKKGFDAKLLALEEQEKEELAKQKAAEVAEKELQLSQAAPVQSQEQAPPAMNKPVQTQPVRPTIVKKQRTPEENRKRRLTYILTSGVALLLLGGVLLALTNWLVLAPVTKVFLISGIAVLFAGMSYVAHRLKIKQTMLAFLMLFAFFVPIVFFSISYYGIFGDYLSMGGEGSLLFAALASLTCAVLYAFLYSIEANRTFQIVALLATASSMLYTAGFISSTIETYVLILAIFVFAQLLVWKKAMGLSALQSYRVYLPWFILAQIILATFIQFILFEWSRAGFGNYALLGILYYWFALKQPVYRILSIPAVLTFSIGVTGFIFWNANEYDWYNALLTLVLPTILLAVYQIEKKKTRDALLYMPIQIIFFVTIFFTHTFSQLMLLDEYFAPNLYGVTMCGTVVLLITAGWLAKQRVTLFFGYLLSSYSIWYLLSKYLYSISTKVLLYVALFVGLYVATIFLRKLDTRLIRHPIKLISAMSLGMISLELAVFLEWWLLTGVLLGLSILASVLFRYEVKAYQSVMSVSGVIVLFFAVITSYFARANDSIYLAPLDTTVHFILGAGLLSGLHFAYKKWQGMQTAFVSYASGGLLYVIVLMTILYHYPVFASEYPIILTGYMLTGVLYFLVAAVVVFKQSGYYVGVLAFALLAYMSLVNTALAETTFGFWTILLLSGGVFTWIGKGMKKSTSLGGILFYVTGQVLLVVMGFIYTLFIFISELSVHGLLVPFVFFIVEVIRSKERAWRLAQSLSAVIFLFLHNLIWFMELPVVTGSDSLLLTGGIILLCMLWKPLSYQRKGIVVGLVLLNLYPLSLLLWEASLYGIMKILIVFAVTIASIYYLEEKLKQGNYTAIPYAFASLVVLFGNESTLLTVILLVALAFAGKATGVYYIGWSFIHSKRVNSYQIISTLLILFASLQLRGDQTIGTVVELTLATILFAYLVLLFIKEPNKGVRFVKAATLLIGFYYPYSLFLTLLPVADEYMVFIYTVPCMLLVSILLRIVAKDYSWRPPVEMVTVVLGFIVMSLSTLANQTLYGSLTLSILAVLAILAGFYLKYAAYFITGVVALLVNTLYATRTFWSSIPWWVYLMAGGAILIGFATYQELKKREEDTSIKDQWGQFMRKMKNYFTNWK</sequence>
<feature type="transmembrane region" description="Helical" evidence="2">
    <location>
        <begin position="339"/>
        <end position="359"/>
    </location>
</feature>
<feature type="transmembrane region" description="Helical" evidence="2">
    <location>
        <begin position="751"/>
        <end position="768"/>
    </location>
</feature>
<feature type="transmembrane region" description="Helical" evidence="2">
    <location>
        <begin position="988"/>
        <end position="1006"/>
    </location>
</feature>
<feature type="transmembrane region" description="Helical" evidence="2">
    <location>
        <begin position="830"/>
        <end position="847"/>
    </location>
</feature>
<feature type="transmembrane region" description="Helical" evidence="2">
    <location>
        <begin position="806"/>
        <end position="823"/>
    </location>
</feature>
<dbReference type="RefSeq" id="WP_343129583.1">
    <property type="nucleotide sequence ID" value="NZ_JBCITK010000001.1"/>
</dbReference>
<organism evidence="3 4">
    <name type="scientific">Alkalicoccobacillus gibsonii</name>
    <dbReference type="NCBI Taxonomy" id="79881"/>
    <lineage>
        <taxon>Bacteria</taxon>
        <taxon>Bacillati</taxon>
        <taxon>Bacillota</taxon>
        <taxon>Bacilli</taxon>
        <taxon>Bacillales</taxon>
        <taxon>Bacillaceae</taxon>
        <taxon>Alkalicoccobacillus</taxon>
    </lineage>
</organism>
<evidence type="ECO:0000313" key="3">
    <source>
        <dbReference type="EMBL" id="MEN0642460.1"/>
    </source>
</evidence>
<feature type="transmembrane region" description="Helical" evidence="2">
    <location>
        <begin position="696"/>
        <end position="713"/>
    </location>
</feature>
<feature type="transmembrane region" description="Helical" evidence="2">
    <location>
        <begin position="643"/>
        <end position="664"/>
    </location>
</feature>
<feature type="transmembrane region" description="Helical" evidence="2">
    <location>
        <begin position="365"/>
        <end position="382"/>
    </location>
</feature>
<feature type="transmembrane region" description="Helical" evidence="2">
    <location>
        <begin position="207"/>
        <end position="226"/>
    </location>
</feature>
<keyword evidence="2" id="KW-1133">Transmembrane helix</keyword>
<feature type="transmembrane region" description="Helical" evidence="2">
    <location>
        <begin position="615"/>
        <end position="637"/>
    </location>
</feature>
<feature type="coiled-coil region" evidence="1">
    <location>
        <begin position="5"/>
        <end position="67"/>
    </location>
</feature>
<feature type="transmembrane region" description="Helical" evidence="2">
    <location>
        <begin position="287"/>
        <end position="309"/>
    </location>
</feature>
<keyword evidence="4" id="KW-1185">Reference proteome</keyword>
<evidence type="ECO:0000256" key="1">
    <source>
        <dbReference type="SAM" id="Coils"/>
    </source>
</evidence>
<gene>
    <name evidence="3" type="ORF">MKY91_04685</name>
</gene>
<keyword evidence="1" id="KW-0175">Coiled coil</keyword>
<evidence type="ECO:0000256" key="2">
    <source>
        <dbReference type="SAM" id="Phobius"/>
    </source>
</evidence>
<feature type="transmembrane region" description="Helical" evidence="2">
    <location>
        <begin position="554"/>
        <end position="574"/>
    </location>
</feature>
<feature type="transmembrane region" description="Helical" evidence="2">
    <location>
        <begin position="1112"/>
        <end position="1131"/>
    </location>
</feature>
<comment type="caution">
    <text evidence="3">The sequence shown here is derived from an EMBL/GenBank/DDBJ whole genome shotgun (WGS) entry which is preliminary data.</text>
</comment>
<feature type="transmembrane region" description="Helical" evidence="2">
    <location>
        <begin position="1012"/>
        <end position="1032"/>
    </location>
</feature>
<feature type="transmembrane region" description="Helical" evidence="2">
    <location>
        <begin position="259"/>
        <end position="275"/>
    </location>
</feature>
<feature type="transmembrane region" description="Helical" evidence="2">
    <location>
        <begin position="955"/>
        <end position="976"/>
    </location>
</feature>
<feature type="transmembrane region" description="Helical" evidence="2">
    <location>
        <begin position="114"/>
        <end position="140"/>
    </location>
</feature>
<feature type="transmembrane region" description="Helical" evidence="2">
    <location>
        <begin position="425"/>
        <end position="445"/>
    </location>
</feature>
<feature type="transmembrane region" description="Helical" evidence="2">
    <location>
        <begin position="529"/>
        <end position="547"/>
    </location>
</feature>
<feature type="transmembrane region" description="Helical" evidence="2">
    <location>
        <begin position="671"/>
        <end position="690"/>
    </location>
</feature>
<accession>A0ABU9VEZ7</accession>
<feature type="transmembrane region" description="Helical" evidence="2">
    <location>
        <begin position="175"/>
        <end position="195"/>
    </location>
</feature>